<feature type="non-terminal residue" evidence="1">
    <location>
        <position position="1"/>
    </location>
</feature>
<dbReference type="Proteomes" id="UP001066276">
    <property type="component" value="Chromosome 8"/>
</dbReference>
<feature type="non-terminal residue" evidence="1">
    <location>
        <position position="151"/>
    </location>
</feature>
<sequence>SLFLICSGSYLRSAWLQRSFKPDVPSMLVCLLLITSIPSLCQIAAPAVTLKHIQISDPGDILAAAVRPSTSHLSGKSGKITGVQQEINDRAVILIPSYRALLLPGLHGTVSLIGTQPYKDYPAIPQCGFTSDKTHLMYKGAEDHSKHQHQN</sequence>
<reference evidence="1" key="1">
    <citation type="journal article" date="2022" name="bioRxiv">
        <title>Sequencing and chromosome-scale assembly of the giantPleurodeles waltlgenome.</title>
        <authorList>
            <person name="Brown T."/>
            <person name="Elewa A."/>
            <person name="Iarovenko S."/>
            <person name="Subramanian E."/>
            <person name="Araus A.J."/>
            <person name="Petzold A."/>
            <person name="Susuki M."/>
            <person name="Suzuki K.-i.T."/>
            <person name="Hayashi T."/>
            <person name="Toyoda A."/>
            <person name="Oliveira C."/>
            <person name="Osipova E."/>
            <person name="Leigh N.D."/>
            <person name="Simon A."/>
            <person name="Yun M.H."/>
        </authorList>
    </citation>
    <scope>NUCLEOTIDE SEQUENCE</scope>
    <source>
        <strain evidence="1">20211129_DDA</strain>
        <tissue evidence="1">Liver</tissue>
    </source>
</reference>
<dbReference type="AlphaFoldDB" id="A0AAV7NB88"/>
<evidence type="ECO:0000313" key="1">
    <source>
        <dbReference type="EMBL" id="KAJ1112766.1"/>
    </source>
</evidence>
<comment type="caution">
    <text evidence="1">The sequence shown here is derived from an EMBL/GenBank/DDBJ whole genome shotgun (WGS) entry which is preliminary data.</text>
</comment>
<keyword evidence="2" id="KW-1185">Reference proteome</keyword>
<proteinExistence type="predicted"/>
<dbReference type="EMBL" id="JANPWB010000012">
    <property type="protein sequence ID" value="KAJ1112766.1"/>
    <property type="molecule type" value="Genomic_DNA"/>
</dbReference>
<protein>
    <submittedName>
        <fullName evidence="1">Uncharacterized protein</fullName>
    </submittedName>
</protein>
<gene>
    <name evidence="1" type="ORF">NDU88_001027</name>
</gene>
<evidence type="ECO:0000313" key="2">
    <source>
        <dbReference type="Proteomes" id="UP001066276"/>
    </source>
</evidence>
<accession>A0AAV7NB88</accession>
<organism evidence="1 2">
    <name type="scientific">Pleurodeles waltl</name>
    <name type="common">Iberian ribbed newt</name>
    <dbReference type="NCBI Taxonomy" id="8319"/>
    <lineage>
        <taxon>Eukaryota</taxon>
        <taxon>Metazoa</taxon>
        <taxon>Chordata</taxon>
        <taxon>Craniata</taxon>
        <taxon>Vertebrata</taxon>
        <taxon>Euteleostomi</taxon>
        <taxon>Amphibia</taxon>
        <taxon>Batrachia</taxon>
        <taxon>Caudata</taxon>
        <taxon>Salamandroidea</taxon>
        <taxon>Salamandridae</taxon>
        <taxon>Pleurodelinae</taxon>
        <taxon>Pleurodeles</taxon>
    </lineage>
</organism>
<name>A0AAV7NB88_PLEWA</name>